<evidence type="ECO:0000259" key="2">
    <source>
        <dbReference type="Pfam" id="PF00149"/>
    </source>
</evidence>
<reference evidence="4" key="1">
    <citation type="journal article" date="2019" name="Int. J. Syst. Evol. Microbiol.">
        <title>The Global Catalogue of Microorganisms (GCM) 10K type strain sequencing project: providing services to taxonomists for standard genome sequencing and annotation.</title>
        <authorList>
            <consortium name="The Broad Institute Genomics Platform"/>
            <consortium name="The Broad Institute Genome Sequencing Center for Infectious Disease"/>
            <person name="Wu L."/>
            <person name="Ma J."/>
        </authorList>
    </citation>
    <scope>NUCLEOTIDE SEQUENCE [LARGE SCALE GENOMIC DNA]</scope>
    <source>
        <strain evidence="4">KCTC 42087</strain>
    </source>
</reference>
<dbReference type="EC" id="3.1.-.-" evidence="3"/>
<comment type="caution">
    <text evidence="3">The sequence shown here is derived from an EMBL/GenBank/DDBJ whole genome shotgun (WGS) entry which is preliminary data.</text>
</comment>
<dbReference type="EMBL" id="JBHSON010000158">
    <property type="protein sequence ID" value="MFC5754492.1"/>
    <property type="molecule type" value="Genomic_DNA"/>
</dbReference>
<evidence type="ECO:0000256" key="1">
    <source>
        <dbReference type="SAM" id="MobiDB-lite"/>
    </source>
</evidence>
<dbReference type="Proteomes" id="UP001596074">
    <property type="component" value="Unassembled WGS sequence"/>
</dbReference>
<proteinExistence type="predicted"/>
<feature type="region of interest" description="Disordered" evidence="1">
    <location>
        <begin position="537"/>
        <end position="558"/>
    </location>
</feature>
<protein>
    <submittedName>
        <fullName evidence="3">Metallophosphoesterase family protein</fullName>
        <ecNumber evidence="3">3.1.-.-</ecNumber>
    </submittedName>
</protein>
<dbReference type="PANTHER" id="PTHR34211:SF3">
    <property type="entry name" value="CALCINEURIN-LIKE METALLO-PHOSPHOESTERASE SUPERFAMILY PROTEIN"/>
    <property type="match status" value="1"/>
</dbReference>
<feature type="region of interest" description="Disordered" evidence="1">
    <location>
        <begin position="407"/>
        <end position="453"/>
    </location>
</feature>
<dbReference type="Pfam" id="PF00149">
    <property type="entry name" value="Metallophos"/>
    <property type="match status" value="1"/>
</dbReference>
<dbReference type="Gene3D" id="3.60.21.10">
    <property type="match status" value="1"/>
</dbReference>
<accession>A0ABW1AIY9</accession>
<keyword evidence="4" id="KW-1185">Reference proteome</keyword>
<dbReference type="GO" id="GO:0016787">
    <property type="term" value="F:hydrolase activity"/>
    <property type="evidence" value="ECO:0007669"/>
    <property type="project" value="UniProtKB-KW"/>
</dbReference>
<organism evidence="3 4">
    <name type="scientific">Actinomadura rugatobispora</name>
    <dbReference type="NCBI Taxonomy" id="1994"/>
    <lineage>
        <taxon>Bacteria</taxon>
        <taxon>Bacillati</taxon>
        <taxon>Actinomycetota</taxon>
        <taxon>Actinomycetes</taxon>
        <taxon>Streptosporangiales</taxon>
        <taxon>Thermomonosporaceae</taxon>
        <taxon>Actinomadura</taxon>
    </lineage>
</organism>
<dbReference type="PANTHER" id="PTHR34211">
    <property type="entry name" value="CALCINEURIN-LIKE METALLO-PHOSPHOESTERASE SUPERFAMILY PROTEIN"/>
    <property type="match status" value="1"/>
</dbReference>
<evidence type="ECO:0000313" key="4">
    <source>
        <dbReference type="Proteomes" id="UP001596074"/>
    </source>
</evidence>
<gene>
    <name evidence="3" type="ORF">ACFPZN_53525</name>
</gene>
<name>A0ABW1AIY9_9ACTN</name>
<sequence>MRAEEAEAPGRGPDNSRDSEAGAGWECGTRGGFWELMPERVSKFSWRRPLVLWQSRNDVIAKVFGDPSNGIRRRCVSALAERGTRAGFTMHRSDEAFSFLLLGDTGEGDRSQYAVVPPALRVGADTDFMVIVSDVIYPSGEAADYPEKFFRPYKDYPGPIYAVPGNHDWYDGLRGFLRVFCDLDLDCRPEPWKGALGFVPRLLWRRSGPVDGKALAEARERYRGAPGQHALQPGPYWVIDTPALRIVGIDTGITGGLDRAQGAWLREVSAGPKPKLLITGKPLYVDDSVRPGEIEGGGTVDAIVKDPEHHYVAAIGGDIHNYQRYPVRVGDRTLQYLVTGGGGAFMHATHTIPRTHVADEQDFRCYPLRGDSLSRYSRLYGRVLRLPKLFELTPQEATEAIRYRLGIEPGRGYGGDPSPSSAARGMDSGDRRRSMPGSPAASKPPGRGRDAVVPSRRVRFVASLLGVPRGQRRRRGMTRLPVRKVPQRFRSEMADWDRPPFFKSFLRVDVTGAELRIRCYAATGCGDQELRPPCEDEVTIPLRQDGTRSGNRDISPDL</sequence>
<dbReference type="CDD" id="cd00838">
    <property type="entry name" value="MPP_superfamily"/>
    <property type="match status" value="1"/>
</dbReference>
<keyword evidence="3" id="KW-0378">Hydrolase</keyword>
<dbReference type="SUPFAM" id="SSF56300">
    <property type="entry name" value="Metallo-dependent phosphatases"/>
    <property type="match status" value="1"/>
</dbReference>
<evidence type="ECO:0000313" key="3">
    <source>
        <dbReference type="EMBL" id="MFC5754492.1"/>
    </source>
</evidence>
<dbReference type="InterPro" id="IPR004843">
    <property type="entry name" value="Calcineurin-like_PHP"/>
</dbReference>
<feature type="domain" description="Calcineurin-like phosphoesterase" evidence="2">
    <location>
        <begin position="98"/>
        <end position="194"/>
    </location>
</feature>
<feature type="region of interest" description="Disordered" evidence="1">
    <location>
        <begin position="1"/>
        <end position="24"/>
    </location>
</feature>
<dbReference type="RefSeq" id="WP_378292650.1">
    <property type="nucleotide sequence ID" value="NZ_JBHSON010000158.1"/>
</dbReference>
<dbReference type="InterPro" id="IPR029052">
    <property type="entry name" value="Metallo-depent_PP-like"/>
</dbReference>